<organism evidence="3 4">
    <name type="scientific">Arenimonas oryziterrae DSM 21050 = YC6267</name>
    <dbReference type="NCBI Taxonomy" id="1121015"/>
    <lineage>
        <taxon>Bacteria</taxon>
        <taxon>Pseudomonadati</taxon>
        <taxon>Pseudomonadota</taxon>
        <taxon>Gammaproteobacteria</taxon>
        <taxon>Lysobacterales</taxon>
        <taxon>Lysobacteraceae</taxon>
        <taxon>Arenimonas</taxon>
    </lineage>
</organism>
<dbReference type="AlphaFoldDB" id="A0A091AMN2"/>
<dbReference type="SUPFAM" id="SSF103515">
    <property type="entry name" value="Autotransporter"/>
    <property type="match status" value="1"/>
</dbReference>
<feature type="domain" description="Autotransporter" evidence="2">
    <location>
        <begin position="122"/>
        <end position="412"/>
    </location>
</feature>
<accession>A0A091AMN2</accession>
<keyword evidence="1" id="KW-0732">Signal</keyword>
<protein>
    <recommendedName>
        <fullName evidence="2">Autotransporter domain-containing protein</fullName>
    </recommendedName>
</protein>
<sequence length="412" mass="44490">MCKLTPLALATAALFSTPALAQRGLPPADALAVSWQRICATAQNGTLLLVRCGETAASTDPMADYIAATGQRLDEIPGQGRIASRDFTGLNTSTFADLAGNPVTVAFGQNQFGGLSLNAEDELAPQLSLFFSADVGRVKRRRGVNEAAFDADTSSFTAGLNWQASPSWLLGIAANHTRENLDFSLSQGSADTRFTGLIATASHPYAGSWSLDGYAGYQRGRYDLLRSIHYVLPTGSGSVTVDGSAFANPDATRTFQGVTTTGNWSKNGWDRTLTFGVDGSKTKIDPYTEGGGVGLALVVPGRAVKTFRGLADFSISRTISRDWGVWQPSLRVGWRQEFSNERRSVTLRLAQDPVNNPITFDTEDPDRGWGEVAVGSVFTFTKGRSGFIQYQQRFAHAYLQERIFAVGFRIEL</sequence>
<keyword evidence="4" id="KW-1185">Reference proteome</keyword>
<gene>
    <name evidence="3" type="ORF">N789_06000</name>
</gene>
<dbReference type="Gene3D" id="2.40.128.130">
    <property type="entry name" value="Autotransporter beta-domain"/>
    <property type="match status" value="1"/>
</dbReference>
<name>A0A091AMN2_9GAMM</name>
<evidence type="ECO:0000259" key="2">
    <source>
        <dbReference type="PROSITE" id="PS51208"/>
    </source>
</evidence>
<reference evidence="3 4" key="1">
    <citation type="submission" date="2013-09" db="EMBL/GenBank/DDBJ databases">
        <title>Genome sequencing of Arenimonas oryziterrae.</title>
        <authorList>
            <person name="Chen F."/>
            <person name="Wang G."/>
        </authorList>
    </citation>
    <scope>NUCLEOTIDE SEQUENCE [LARGE SCALE GENOMIC DNA]</scope>
    <source>
        <strain evidence="3 4">YC6267</strain>
    </source>
</reference>
<dbReference type="EMBL" id="AVCI01000045">
    <property type="protein sequence ID" value="KFN41428.1"/>
    <property type="molecule type" value="Genomic_DNA"/>
</dbReference>
<feature type="chain" id="PRO_5001868795" description="Autotransporter domain-containing protein" evidence="1">
    <location>
        <begin position="22"/>
        <end position="412"/>
    </location>
</feature>
<dbReference type="eggNOG" id="COG4625">
    <property type="taxonomic scope" value="Bacteria"/>
</dbReference>
<proteinExistence type="predicted"/>
<dbReference type="InterPro" id="IPR005546">
    <property type="entry name" value="Autotransporte_beta"/>
</dbReference>
<evidence type="ECO:0000313" key="4">
    <source>
        <dbReference type="Proteomes" id="UP000029385"/>
    </source>
</evidence>
<comment type="caution">
    <text evidence="3">The sequence shown here is derived from an EMBL/GenBank/DDBJ whole genome shotgun (WGS) entry which is preliminary data.</text>
</comment>
<dbReference type="OrthoDB" id="5699539at2"/>
<dbReference type="InterPro" id="IPR036709">
    <property type="entry name" value="Autotransporte_beta_dom_sf"/>
</dbReference>
<dbReference type="PATRIC" id="fig|1121015.4.peg.2862"/>
<evidence type="ECO:0000313" key="3">
    <source>
        <dbReference type="EMBL" id="KFN41428.1"/>
    </source>
</evidence>
<feature type="signal peptide" evidence="1">
    <location>
        <begin position="1"/>
        <end position="21"/>
    </location>
</feature>
<dbReference type="STRING" id="1121015.GCA_000420545_00466"/>
<dbReference type="PROSITE" id="PS51208">
    <property type="entry name" value="AUTOTRANSPORTER"/>
    <property type="match status" value="1"/>
</dbReference>
<dbReference type="Pfam" id="PF03797">
    <property type="entry name" value="Autotransporter"/>
    <property type="match status" value="1"/>
</dbReference>
<evidence type="ECO:0000256" key="1">
    <source>
        <dbReference type="SAM" id="SignalP"/>
    </source>
</evidence>
<dbReference type="SMART" id="SM00869">
    <property type="entry name" value="Autotransporter"/>
    <property type="match status" value="1"/>
</dbReference>
<dbReference type="Proteomes" id="UP000029385">
    <property type="component" value="Unassembled WGS sequence"/>
</dbReference>
<dbReference type="RefSeq" id="WP_022968126.1">
    <property type="nucleotide sequence ID" value="NZ_ATVD01000001.1"/>
</dbReference>